<evidence type="ECO:0000313" key="3">
    <source>
        <dbReference type="Proteomes" id="UP000003477"/>
    </source>
</evidence>
<dbReference type="InterPro" id="IPR039561">
    <property type="entry name" value="Peptidase_M15C"/>
</dbReference>
<dbReference type="SUPFAM" id="SSF55166">
    <property type="entry name" value="Hedgehog/DD-peptidase"/>
    <property type="match status" value="1"/>
</dbReference>
<dbReference type="Proteomes" id="UP000003477">
    <property type="component" value="Unassembled WGS sequence"/>
</dbReference>
<proteinExistence type="predicted"/>
<comment type="caution">
    <text evidence="2">The sequence shown here is derived from an EMBL/GenBank/DDBJ whole genome shotgun (WGS) entry which is preliminary data.</text>
</comment>
<dbReference type="InterPro" id="IPR009045">
    <property type="entry name" value="Zn_M74/Hedgehog-like"/>
</dbReference>
<evidence type="ECO:0000313" key="2">
    <source>
        <dbReference type="EMBL" id="EHJ09537.1"/>
    </source>
</evidence>
<feature type="domain" description="Peptidase M15C" evidence="1">
    <location>
        <begin position="10"/>
        <end position="37"/>
    </location>
</feature>
<reference evidence="2 3" key="1">
    <citation type="journal article" date="2011" name="Front. Microbiol.">
        <title>Two Strains of Crocosphaera watsonii with Highly Conserved Genomes are Distinguished by Strain-Specific Features.</title>
        <authorList>
            <person name="Bench S.R."/>
            <person name="Ilikchyan I.N."/>
            <person name="Tripp H.J."/>
            <person name="Zehr J.P."/>
        </authorList>
    </citation>
    <scope>NUCLEOTIDE SEQUENCE [LARGE SCALE GENOMIC DNA]</scope>
    <source>
        <strain evidence="2 3">WH 0003</strain>
    </source>
</reference>
<accession>G5JE49</accession>
<dbReference type="GeneID" id="88769484"/>
<dbReference type="GO" id="GO:0008233">
    <property type="term" value="F:peptidase activity"/>
    <property type="evidence" value="ECO:0007669"/>
    <property type="project" value="InterPro"/>
</dbReference>
<evidence type="ECO:0000259" key="1">
    <source>
        <dbReference type="Pfam" id="PF13539"/>
    </source>
</evidence>
<dbReference type="MEROPS" id="M15.021"/>
<dbReference type="EMBL" id="AESD01000924">
    <property type="protein sequence ID" value="EHJ09537.1"/>
    <property type="molecule type" value="Genomic_DNA"/>
</dbReference>
<protein>
    <recommendedName>
        <fullName evidence="1">Peptidase M15C domain-containing protein</fullName>
    </recommendedName>
</protein>
<dbReference type="RefSeq" id="WP_007313416.1">
    <property type="nucleotide sequence ID" value="NZ_AESD01000924.1"/>
</dbReference>
<dbReference type="PATRIC" id="fig|423471.3.peg.5315"/>
<gene>
    <name evidence="2" type="ORF">CWATWH0003_B036</name>
</gene>
<dbReference type="AlphaFoldDB" id="G5JE49"/>
<name>G5JE49_CROWT</name>
<organism evidence="2 3">
    <name type="scientific">Crocosphaera watsonii WH 0003</name>
    <dbReference type="NCBI Taxonomy" id="423471"/>
    <lineage>
        <taxon>Bacteria</taxon>
        <taxon>Bacillati</taxon>
        <taxon>Cyanobacteriota</taxon>
        <taxon>Cyanophyceae</taxon>
        <taxon>Oscillatoriophycideae</taxon>
        <taxon>Chroococcales</taxon>
        <taxon>Aphanothecaceae</taxon>
        <taxon>Crocosphaera</taxon>
    </lineage>
</organism>
<sequence length="41" mass="4795">MNSGLIHEKSAVVAEFKKIGWKWGGHWRSLKDYQHFSHNGQ</sequence>
<dbReference type="Gene3D" id="3.30.1380.10">
    <property type="match status" value="1"/>
</dbReference>
<dbReference type="Pfam" id="PF13539">
    <property type="entry name" value="Peptidase_M15_4"/>
    <property type="match status" value="1"/>
</dbReference>